<evidence type="ECO:0000256" key="6">
    <source>
        <dbReference type="PROSITE-ProRule" id="PRU10141"/>
    </source>
</evidence>
<dbReference type="PROSITE" id="PS00107">
    <property type="entry name" value="PROTEIN_KINASE_ATP"/>
    <property type="match status" value="1"/>
</dbReference>
<proteinExistence type="predicted"/>
<feature type="domain" description="Protein kinase" evidence="8">
    <location>
        <begin position="11"/>
        <end position="292"/>
    </location>
</feature>
<feature type="region of interest" description="Disordered" evidence="7">
    <location>
        <begin position="396"/>
        <end position="423"/>
    </location>
</feature>
<dbReference type="EMBL" id="QEAQ01000012">
    <property type="protein sequence ID" value="TPX60821.1"/>
    <property type="molecule type" value="Genomic_DNA"/>
</dbReference>
<dbReference type="STRING" id="109895.A0A507EAQ9"/>
<feature type="binding site" evidence="6">
    <location>
        <position position="43"/>
    </location>
    <ligand>
        <name>ATP</name>
        <dbReference type="ChEBI" id="CHEBI:30616"/>
    </ligand>
</feature>
<evidence type="ECO:0000256" key="7">
    <source>
        <dbReference type="SAM" id="MobiDB-lite"/>
    </source>
</evidence>
<dbReference type="GO" id="GO:0005524">
    <property type="term" value="F:ATP binding"/>
    <property type="evidence" value="ECO:0007669"/>
    <property type="project" value="UniProtKB-UniRule"/>
</dbReference>
<evidence type="ECO:0000256" key="1">
    <source>
        <dbReference type="ARBA" id="ARBA00012513"/>
    </source>
</evidence>
<dbReference type="InterPro" id="IPR017441">
    <property type="entry name" value="Protein_kinase_ATP_BS"/>
</dbReference>
<dbReference type="SUPFAM" id="SSF116846">
    <property type="entry name" value="MIT domain"/>
    <property type="match status" value="1"/>
</dbReference>
<dbReference type="GO" id="GO:0004674">
    <property type="term" value="F:protein serine/threonine kinase activity"/>
    <property type="evidence" value="ECO:0007669"/>
    <property type="project" value="UniProtKB-EC"/>
</dbReference>
<dbReference type="AlphaFoldDB" id="A0A507EAQ9"/>
<dbReference type="GO" id="GO:0016020">
    <property type="term" value="C:membrane"/>
    <property type="evidence" value="ECO:0007669"/>
    <property type="project" value="TreeGrafter"/>
</dbReference>
<dbReference type="GO" id="GO:0000407">
    <property type="term" value="C:phagophore assembly site"/>
    <property type="evidence" value="ECO:0007669"/>
    <property type="project" value="TreeGrafter"/>
</dbReference>
<evidence type="ECO:0000259" key="8">
    <source>
        <dbReference type="PROSITE" id="PS50011"/>
    </source>
</evidence>
<reference evidence="9 10" key="1">
    <citation type="journal article" date="2019" name="Sci. Rep.">
        <title>Comparative genomics of chytrid fungi reveal insights into the obligate biotrophic and pathogenic lifestyle of Synchytrium endobioticum.</title>
        <authorList>
            <person name="van de Vossenberg B.T.L.H."/>
            <person name="Warris S."/>
            <person name="Nguyen H.D.T."/>
            <person name="van Gent-Pelzer M.P.E."/>
            <person name="Joly D.L."/>
            <person name="van de Geest H.C."/>
            <person name="Bonants P.J.M."/>
            <person name="Smith D.S."/>
            <person name="Levesque C.A."/>
            <person name="van der Lee T.A.J."/>
        </authorList>
    </citation>
    <scope>NUCLEOTIDE SEQUENCE [LARGE SCALE GENOMIC DNA]</scope>
    <source>
        <strain evidence="9 10">CBS 809.83</strain>
    </source>
</reference>
<dbReference type="PANTHER" id="PTHR24348">
    <property type="entry name" value="SERINE/THREONINE-PROTEIN KINASE UNC-51-RELATED"/>
    <property type="match status" value="1"/>
</dbReference>
<dbReference type="GO" id="GO:0000045">
    <property type="term" value="P:autophagosome assembly"/>
    <property type="evidence" value="ECO:0007669"/>
    <property type="project" value="TreeGrafter"/>
</dbReference>
<dbReference type="Proteomes" id="UP000318582">
    <property type="component" value="Unassembled WGS sequence"/>
</dbReference>
<accession>A0A507EAQ9</accession>
<dbReference type="PANTHER" id="PTHR24348:SF22">
    <property type="entry name" value="NON-SPECIFIC SERINE_THREONINE PROTEIN KINASE"/>
    <property type="match status" value="1"/>
</dbReference>
<dbReference type="GO" id="GO:0010506">
    <property type="term" value="P:regulation of autophagy"/>
    <property type="evidence" value="ECO:0007669"/>
    <property type="project" value="InterPro"/>
</dbReference>
<keyword evidence="10" id="KW-1185">Reference proteome</keyword>
<keyword evidence="2" id="KW-0808">Transferase</keyword>
<dbReference type="SMART" id="SM00220">
    <property type="entry name" value="S_TKc"/>
    <property type="match status" value="1"/>
</dbReference>
<dbReference type="EC" id="2.7.11.1" evidence="1"/>
<sequence>MSASTPQLAYSLLNPPIGRGTSGTVYRAYSKSDPTGIPHFAVKAIPRADLRKSRKQEQVVREISLLKRLCHPNIVKFVDLEWDASHVFIVMELCQLGSLKSYLARQRTRRLAEPEARMFLRQLAAGLFFLTTHSISHRDLKTENILLATSKSNPPGTFPVLKIADFGIADHPTASTNELKGASKGLLTEKIGTLLYMAPEILREDHYDARCDLWSVGVVFYEMLCGQPPFHPVTSIDTLLSQILSPIPPNLALPPLIAANTSAAAQNLVSALLTRSPTDRLSFQTLYTHSYLDLNHIPASDSLARGMERISLAMELEGRLTDETASRRSTRSSLRKGKDRLALIEELVDLYTDGIAHLLAYRTYLGPAHPGVGDLTNRIAEYMDKAEALKAETHAGPKADLQPALQSSEESGLPPNPLHSTISQTWDNLSTSLDHPLHASEPDASKIYQNALHELTKAERLYTADSPSSALPYYDRGLALLLRAVALAADDEERERLSTEACHWLDRAQHVRNAVAVDGDARTRARWKWVEGNDGGRVIVKRGDLIDVVYRSE</sequence>
<keyword evidence="4" id="KW-0418">Kinase</keyword>
<evidence type="ECO:0000256" key="4">
    <source>
        <dbReference type="ARBA" id="ARBA00022777"/>
    </source>
</evidence>
<keyword evidence="3 6" id="KW-0547">Nucleotide-binding</keyword>
<dbReference type="GO" id="GO:0005829">
    <property type="term" value="C:cytosol"/>
    <property type="evidence" value="ECO:0007669"/>
    <property type="project" value="TreeGrafter"/>
</dbReference>
<dbReference type="InterPro" id="IPR000719">
    <property type="entry name" value="Prot_kinase_dom"/>
</dbReference>
<dbReference type="GO" id="GO:0005776">
    <property type="term" value="C:autophagosome"/>
    <property type="evidence" value="ECO:0007669"/>
    <property type="project" value="TreeGrafter"/>
</dbReference>
<organism evidence="9 10">
    <name type="scientific">Powellomyces hirtus</name>
    <dbReference type="NCBI Taxonomy" id="109895"/>
    <lineage>
        <taxon>Eukaryota</taxon>
        <taxon>Fungi</taxon>
        <taxon>Fungi incertae sedis</taxon>
        <taxon>Chytridiomycota</taxon>
        <taxon>Chytridiomycota incertae sedis</taxon>
        <taxon>Chytridiomycetes</taxon>
        <taxon>Spizellomycetales</taxon>
        <taxon>Powellomycetaceae</taxon>
        <taxon>Powellomyces</taxon>
    </lineage>
</organism>
<gene>
    <name evidence="9" type="ORF">PhCBS80983_g01547</name>
</gene>
<keyword evidence="5 6" id="KW-0067">ATP-binding</keyword>
<evidence type="ECO:0000313" key="10">
    <source>
        <dbReference type="Proteomes" id="UP000318582"/>
    </source>
</evidence>
<dbReference type="Gene3D" id="1.10.510.10">
    <property type="entry name" value="Transferase(Phosphotransferase) domain 1"/>
    <property type="match status" value="1"/>
</dbReference>
<comment type="caution">
    <text evidence="9">The sequence shown here is derived from an EMBL/GenBank/DDBJ whole genome shotgun (WGS) entry which is preliminary data.</text>
</comment>
<dbReference type="InterPro" id="IPR045269">
    <property type="entry name" value="Atg1-like"/>
</dbReference>
<dbReference type="Gene3D" id="1.20.58.80">
    <property type="entry name" value="Phosphotransferase system, lactose/cellobiose-type IIA subunit"/>
    <property type="match status" value="1"/>
</dbReference>
<dbReference type="InterPro" id="IPR008271">
    <property type="entry name" value="Ser/Thr_kinase_AS"/>
</dbReference>
<name>A0A507EAQ9_9FUNG</name>
<dbReference type="InterPro" id="IPR036181">
    <property type="entry name" value="MIT_dom_sf"/>
</dbReference>
<evidence type="ECO:0000256" key="2">
    <source>
        <dbReference type="ARBA" id="ARBA00022679"/>
    </source>
</evidence>
<dbReference type="PROSITE" id="PS00108">
    <property type="entry name" value="PROTEIN_KINASE_ST"/>
    <property type="match status" value="1"/>
</dbReference>
<protein>
    <recommendedName>
        <fullName evidence="1">non-specific serine/threonine protein kinase</fullName>
        <ecNumber evidence="1">2.7.11.1</ecNumber>
    </recommendedName>
</protein>
<evidence type="ECO:0000313" key="9">
    <source>
        <dbReference type="EMBL" id="TPX60821.1"/>
    </source>
</evidence>
<dbReference type="InterPro" id="IPR011009">
    <property type="entry name" value="Kinase-like_dom_sf"/>
</dbReference>
<dbReference type="SUPFAM" id="SSF56112">
    <property type="entry name" value="Protein kinase-like (PK-like)"/>
    <property type="match status" value="1"/>
</dbReference>
<evidence type="ECO:0000256" key="3">
    <source>
        <dbReference type="ARBA" id="ARBA00022741"/>
    </source>
</evidence>
<dbReference type="Pfam" id="PF00069">
    <property type="entry name" value="Pkinase"/>
    <property type="match status" value="1"/>
</dbReference>
<dbReference type="PROSITE" id="PS50011">
    <property type="entry name" value="PROTEIN_KINASE_DOM"/>
    <property type="match status" value="1"/>
</dbReference>
<evidence type="ECO:0000256" key="5">
    <source>
        <dbReference type="ARBA" id="ARBA00022840"/>
    </source>
</evidence>